<geneLocation type="plasmid" evidence="2 3">
    <name>pBB1</name>
</geneLocation>
<keyword evidence="2" id="KW-0614">Plasmid</keyword>
<reference evidence="2 3" key="1">
    <citation type="journal article" date="2011" name="J. Bacteriol.">
        <title>Complete genome sequence of the type strain Cupriavidus necator N-1.</title>
        <authorList>
            <person name="Poehlein A."/>
            <person name="Kusian B."/>
            <person name="Friedrich B."/>
            <person name="Daniel R."/>
            <person name="Bowien B."/>
        </authorList>
    </citation>
    <scope>NUCLEOTIDE SEQUENCE [LARGE SCALE GENOMIC DNA]</scope>
    <source>
        <strain evidence="3">ATCC 43291 / DSM 13513 / CCUG 52238 / LMG 8453 / N-1</strain>
        <plasmid evidence="2 3">pBB1</plasmid>
    </source>
</reference>
<evidence type="ECO:0000256" key="1">
    <source>
        <dbReference type="SAM" id="Phobius"/>
    </source>
</evidence>
<feature type="transmembrane region" description="Helical" evidence="1">
    <location>
        <begin position="183"/>
        <end position="201"/>
    </location>
</feature>
<dbReference type="EMBL" id="CP002879">
    <property type="protein sequence ID" value="AEI82800.1"/>
    <property type="molecule type" value="Genomic_DNA"/>
</dbReference>
<dbReference type="Pfam" id="PF04403">
    <property type="entry name" value="PqiA"/>
    <property type="match status" value="1"/>
</dbReference>
<feature type="transmembrane region" description="Helical" evidence="1">
    <location>
        <begin position="90"/>
        <end position="110"/>
    </location>
</feature>
<dbReference type="KEGG" id="cnc:CNE_BB1p14080"/>
<sequence length="257" mass="28565">MWKNTELMKDSGARTRCLPHATRPIIFPRTPVHQNHASPPVAMLDPHRLLACEHCGALHTRAALKHDERATCLRCGGALYRDSSRAYRRLLPLVVTALILLFISNAYPIVAMDLKGSRMETTLWSAVQALYADDMAPVAMLVFATTILFPLAELLMMCYLLVPMARQRTPPGFDRILRGICRTRPWGMIEVFMIGVLVTLVKLSTVAQVVPGVALWSFAALVVVLAVILSFDPRELWHHLDAHDADDVPARSLDAAP</sequence>
<keyword evidence="1" id="KW-1133">Transmembrane helix</keyword>
<accession>F8GWJ2</accession>
<dbReference type="HOGENOM" id="CLU_041903_1_1_4"/>
<organism evidence="2 3">
    <name type="scientific">Cupriavidus necator (strain ATCC 43291 / DSM 13513 / CCUG 52238 / LMG 8453 / N-1)</name>
    <name type="common">Ralstonia eutropha</name>
    <dbReference type="NCBI Taxonomy" id="1042878"/>
    <lineage>
        <taxon>Bacteria</taxon>
        <taxon>Pseudomonadati</taxon>
        <taxon>Pseudomonadota</taxon>
        <taxon>Betaproteobacteria</taxon>
        <taxon>Burkholderiales</taxon>
        <taxon>Burkholderiaceae</taxon>
        <taxon>Cupriavidus</taxon>
    </lineage>
</organism>
<name>F8GWJ2_CUPNN</name>
<keyword evidence="1" id="KW-0472">Membrane</keyword>
<protein>
    <submittedName>
        <fullName evidence="2">Paraquat-inducible protein A</fullName>
    </submittedName>
</protein>
<dbReference type="InterPro" id="IPR007498">
    <property type="entry name" value="PqiA-like"/>
</dbReference>
<feature type="transmembrane region" description="Helical" evidence="1">
    <location>
        <begin position="213"/>
        <end position="231"/>
    </location>
</feature>
<feature type="transmembrane region" description="Helical" evidence="1">
    <location>
        <begin position="138"/>
        <end position="162"/>
    </location>
</feature>
<proteinExistence type="predicted"/>
<evidence type="ECO:0000313" key="2">
    <source>
        <dbReference type="EMBL" id="AEI82800.1"/>
    </source>
</evidence>
<gene>
    <name evidence="2" type="primary">pqiA1</name>
    <name evidence="2" type="ordered locus">CNE_BB1p14080</name>
</gene>
<dbReference type="AlphaFoldDB" id="F8GWJ2"/>
<keyword evidence="1" id="KW-0812">Transmembrane</keyword>
<dbReference type="Proteomes" id="UP000006798">
    <property type="component" value="Plasmid pBB1"/>
</dbReference>
<evidence type="ECO:0000313" key="3">
    <source>
        <dbReference type="Proteomes" id="UP000006798"/>
    </source>
</evidence>